<gene>
    <name evidence="1" type="ORF">EVA_07107</name>
</gene>
<reference evidence="1" key="1">
    <citation type="journal article" date="2012" name="PLoS ONE">
        <title>Gene sets for utilization of primary and secondary nutrition supplies in the distal gut of endangered iberian lynx.</title>
        <authorList>
            <person name="Alcaide M."/>
            <person name="Messina E."/>
            <person name="Richter M."/>
            <person name="Bargiela R."/>
            <person name="Peplies J."/>
            <person name="Huws S.A."/>
            <person name="Newbold C.J."/>
            <person name="Golyshin P.N."/>
            <person name="Simon M.A."/>
            <person name="Lopez G."/>
            <person name="Yakimov M.M."/>
            <person name="Ferrer M."/>
        </authorList>
    </citation>
    <scope>NUCLEOTIDE SEQUENCE</scope>
</reference>
<evidence type="ECO:0000313" key="1">
    <source>
        <dbReference type="EMBL" id="EJX04784.1"/>
    </source>
</evidence>
<organism evidence="1">
    <name type="scientific">gut metagenome</name>
    <dbReference type="NCBI Taxonomy" id="749906"/>
    <lineage>
        <taxon>unclassified sequences</taxon>
        <taxon>metagenomes</taxon>
        <taxon>organismal metagenomes</taxon>
    </lineage>
</organism>
<dbReference type="EMBL" id="AMCI01001685">
    <property type="protein sequence ID" value="EJX04784.1"/>
    <property type="molecule type" value="Genomic_DNA"/>
</dbReference>
<comment type="caution">
    <text evidence="1">The sequence shown here is derived from an EMBL/GenBank/DDBJ whole genome shotgun (WGS) entry which is preliminary data.</text>
</comment>
<accession>J9GD36</accession>
<dbReference type="AlphaFoldDB" id="J9GD36"/>
<protein>
    <submittedName>
        <fullName evidence="1">Uncharacterized protein</fullName>
    </submittedName>
</protein>
<proteinExistence type="predicted"/>
<name>J9GD36_9ZZZZ</name>
<sequence length="91" mass="10283">MPLLGSSLILTTSNQSIIPSGRKKLMIKSVLILDEFFAMTAKIRTLFLSHINIVKYLTHRNTEVLNCPKNLKQPFNHYIVRTMAVPASQSV</sequence>